<reference evidence="1 2" key="1">
    <citation type="submission" date="2019-08" db="EMBL/GenBank/DDBJ databases">
        <title>Complete genome sequence of Kushneria sp. YCWA18, a halophilic phosphate-solubilizing bacterium isolated from Daqiao saltern in China.</title>
        <authorList>
            <person name="Du G.-X."/>
            <person name="Qu L.-Y."/>
        </authorList>
    </citation>
    <scope>NUCLEOTIDE SEQUENCE [LARGE SCALE GENOMIC DNA]</scope>
    <source>
        <strain evidence="1 2">YCWA18</strain>
    </source>
</reference>
<dbReference type="Proteomes" id="UP000322553">
    <property type="component" value="Chromosome"/>
</dbReference>
<proteinExistence type="predicted"/>
<dbReference type="NCBIfam" id="TIGR02115">
    <property type="entry name" value="potass_kdpF"/>
    <property type="match status" value="1"/>
</dbReference>
<accession>A0A1S1NTA5</accession>
<dbReference type="Pfam" id="PF09604">
    <property type="entry name" value="Potass_KdpF"/>
    <property type="match status" value="1"/>
</dbReference>
<dbReference type="GO" id="GO:0005886">
    <property type="term" value="C:plasma membrane"/>
    <property type="evidence" value="ECO:0007669"/>
    <property type="project" value="InterPro"/>
</dbReference>
<dbReference type="KEGG" id="kuy:FY550_05620"/>
<dbReference type="EMBL" id="CP043420">
    <property type="protein sequence ID" value="QEL12746.1"/>
    <property type="molecule type" value="Genomic_DNA"/>
</dbReference>
<dbReference type="STRING" id="657387.BH688_01855"/>
<evidence type="ECO:0000313" key="1">
    <source>
        <dbReference type="EMBL" id="QEL12746.1"/>
    </source>
</evidence>
<dbReference type="RefSeq" id="WP_070976482.1">
    <property type="nucleotide sequence ID" value="NZ_CP043420.1"/>
</dbReference>
<name>A0A1S1NTA5_9GAMM</name>
<dbReference type="InterPro" id="IPR011726">
    <property type="entry name" value="KdpF"/>
</dbReference>
<organism evidence="1 2">
    <name type="scientific">Kushneria phosphatilytica</name>
    <dbReference type="NCBI Taxonomy" id="657387"/>
    <lineage>
        <taxon>Bacteria</taxon>
        <taxon>Pseudomonadati</taxon>
        <taxon>Pseudomonadota</taxon>
        <taxon>Gammaproteobacteria</taxon>
        <taxon>Oceanospirillales</taxon>
        <taxon>Halomonadaceae</taxon>
        <taxon>Kushneria</taxon>
    </lineage>
</organism>
<dbReference type="AlphaFoldDB" id="A0A1S1NTA5"/>
<sequence>MQIFLLILSLAMGAYLFTALLWPERF</sequence>
<evidence type="ECO:0000313" key="2">
    <source>
        <dbReference type="Proteomes" id="UP000322553"/>
    </source>
</evidence>
<dbReference type="GO" id="GO:0008556">
    <property type="term" value="F:P-type potassium transmembrane transporter activity"/>
    <property type="evidence" value="ECO:0007669"/>
    <property type="project" value="InterPro"/>
</dbReference>
<gene>
    <name evidence="1" type="primary">kdpF</name>
    <name evidence="1" type="ORF">FY550_05620</name>
</gene>
<keyword evidence="2" id="KW-1185">Reference proteome</keyword>
<protein>
    <submittedName>
        <fullName evidence="1">K(+)-transporting ATPase subunit F</fullName>
    </submittedName>
</protein>